<dbReference type="Proteomes" id="UP000799770">
    <property type="component" value="Unassembled WGS sequence"/>
</dbReference>
<sequence>MLSKQGCFHQLSKVAYASLSETAVLRTCSDISISGLDKLMTIQVKRPHQASRKPTPEPSHALPYIPKNPIPP</sequence>
<evidence type="ECO:0000256" key="1">
    <source>
        <dbReference type="SAM" id="MobiDB-lite"/>
    </source>
</evidence>
<protein>
    <submittedName>
        <fullName evidence="2">Uncharacterized protein</fullName>
    </submittedName>
</protein>
<accession>A0A6A5ZIN9</accession>
<feature type="region of interest" description="Disordered" evidence="1">
    <location>
        <begin position="45"/>
        <end position="72"/>
    </location>
</feature>
<gene>
    <name evidence="2" type="ORF">BDV96DRAFT_569605</name>
</gene>
<proteinExistence type="predicted"/>
<name>A0A6A5ZIN9_9PLEO</name>
<evidence type="ECO:0000313" key="3">
    <source>
        <dbReference type="Proteomes" id="UP000799770"/>
    </source>
</evidence>
<evidence type="ECO:0000313" key="2">
    <source>
        <dbReference type="EMBL" id="KAF2118288.1"/>
    </source>
</evidence>
<organism evidence="2 3">
    <name type="scientific">Lophiotrema nucula</name>
    <dbReference type="NCBI Taxonomy" id="690887"/>
    <lineage>
        <taxon>Eukaryota</taxon>
        <taxon>Fungi</taxon>
        <taxon>Dikarya</taxon>
        <taxon>Ascomycota</taxon>
        <taxon>Pezizomycotina</taxon>
        <taxon>Dothideomycetes</taxon>
        <taxon>Pleosporomycetidae</taxon>
        <taxon>Pleosporales</taxon>
        <taxon>Lophiotremataceae</taxon>
        <taxon>Lophiotrema</taxon>
    </lineage>
</organism>
<dbReference type="EMBL" id="ML977317">
    <property type="protein sequence ID" value="KAF2118288.1"/>
    <property type="molecule type" value="Genomic_DNA"/>
</dbReference>
<keyword evidence="3" id="KW-1185">Reference proteome</keyword>
<reference evidence="2" key="1">
    <citation type="journal article" date="2020" name="Stud. Mycol.">
        <title>101 Dothideomycetes genomes: a test case for predicting lifestyles and emergence of pathogens.</title>
        <authorList>
            <person name="Haridas S."/>
            <person name="Albert R."/>
            <person name="Binder M."/>
            <person name="Bloem J."/>
            <person name="Labutti K."/>
            <person name="Salamov A."/>
            <person name="Andreopoulos B."/>
            <person name="Baker S."/>
            <person name="Barry K."/>
            <person name="Bills G."/>
            <person name="Bluhm B."/>
            <person name="Cannon C."/>
            <person name="Castanera R."/>
            <person name="Culley D."/>
            <person name="Daum C."/>
            <person name="Ezra D."/>
            <person name="Gonzalez J."/>
            <person name="Henrissat B."/>
            <person name="Kuo A."/>
            <person name="Liang C."/>
            <person name="Lipzen A."/>
            <person name="Lutzoni F."/>
            <person name="Magnuson J."/>
            <person name="Mondo S."/>
            <person name="Nolan M."/>
            <person name="Ohm R."/>
            <person name="Pangilinan J."/>
            <person name="Park H.-J."/>
            <person name="Ramirez L."/>
            <person name="Alfaro M."/>
            <person name="Sun H."/>
            <person name="Tritt A."/>
            <person name="Yoshinaga Y."/>
            <person name="Zwiers L.-H."/>
            <person name="Turgeon B."/>
            <person name="Goodwin S."/>
            <person name="Spatafora J."/>
            <person name="Crous P."/>
            <person name="Grigoriev I."/>
        </authorList>
    </citation>
    <scope>NUCLEOTIDE SEQUENCE</scope>
    <source>
        <strain evidence="2">CBS 627.86</strain>
    </source>
</reference>
<dbReference type="AlphaFoldDB" id="A0A6A5ZIN9"/>